<comment type="caution">
    <text evidence="2">The sequence shown here is derived from an EMBL/GenBank/DDBJ whole genome shotgun (WGS) entry which is preliminary data.</text>
</comment>
<proteinExistence type="predicted"/>
<sequence>MVENTLKSGLHSQVFFIIVTIPNNIIWLAT</sequence>
<keyword evidence="1" id="KW-0472">Membrane</keyword>
<dbReference type="Proteomes" id="UP000634136">
    <property type="component" value="Unassembled WGS sequence"/>
</dbReference>
<gene>
    <name evidence="2" type="ORF">G2W53_016930</name>
</gene>
<organism evidence="2 3">
    <name type="scientific">Senna tora</name>
    <dbReference type="NCBI Taxonomy" id="362788"/>
    <lineage>
        <taxon>Eukaryota</taxon>
        <taxon>Viridiplantae</taxon>
        <taxon>Streptophyta</taxon>
        <taxon>Embryophyta</taxon>
        <taxon>Tracheophyta</taxon>
        <taxon>Spermatophyta</taxon>
        <taxon>Magnoliopsida</taxon>
        <taxon>eudicotyledons</taxon>
        <taxon>Gunneridae</taxon>
        <taxon>Pentapetalae</taxon>
        <taxon>rosids</taxon>
        <taxon>fabids</taxon>
        <taxon>Fabales</taxon>
        <taxon>Fabaceae</taxon>
        <taxon>Caesalpinioideae</taxon>
        <taxon>Cassia clade</taxon>
        <taxon>Senna</taxon>
    </lineage>
</organism>
<dbReference type="AlphaFoldDB" id="A0A834TRV0"/>
<keyword evidence="1" id="KW-0812">Transmembrane</keyword>
<evidence type="ECO:0000256" key="1">
    <source>
        <dbReference type="SAM" id="Phobius"/>
    </source>
</evidence>
<feature type="transmembrane region" description="Helical" evidence="1">
    <location>
        <begin position="12"/>
        <end position="29"/>
    </location>
</feature>
<evidence type="ECO:0000313" key="3">
    <source>
        <dbReference type="Proteomes" id="UP000634136"/>
    </source>
</evidence>
<dbReference type="EMBL" id="JAAIUW010000006">
    <property type="protein sequence ID" value="KAF7825766.1"/>
    <property type="molecule type" value="Genomic_DNA"/>
</dbReference>
<evidence type="ECO:0000313" key="2">
    <source>
        <dbReference type="EMBL" id="KAF7825766.1"/>
    </source>
</evidence>
<name>A0A834TRV0_9FABA</name>
<reference evidence="2" key="1">
    <citation type="submission" date="2020-09" db="EMBL/GenBank/DDBJ databases">
        <title>Genome-Enabled Discovery of Anthraquinone Biosynthesis in Senna tora.</title>
        <authorList>
            <person name="Kang S.-H."/>
            <person name="Pandey R.P."/>
            <person name="Lee C.-M."/>
            <person name="Sim J.-S."/>
            <person name="Jeong J.-T."/>
            <person name="Choi B.-S."/>
            <person name="Jung M."/>
            <person name="Ginzburg D."/>
            <person name="Zhao K."/>
            <person name="Won S.Y."/>
            <person name="Oh T.-J."/>
            <person name="Yu Y."/>
            <person name="Kim N.-H."/>
            <person name="Lee O.R."/>
            <person name="Lee T.-H."/>
            <person name="Bashyal P."/>
            <person name="Kim T.-S."/>
            <person name="Lee W.-H."/>
            <person name="Kawkins C."/>
            <person name="Kim C.-K."/>
            <person name="Kim J.S."/>
            <person name="Ahn B.O."/>
            <person name="Rhee S.Y."/>
            <person name="Sohng J.K."/>
        </authorList>
    </citation>
    <scope>NUCLEOTIDE SEQUENCE</scope>
    <source>
        <tissue evidence="2">Leaf</tissue>
    </source>
</reference>
<protein>
    <submittedName>
        <fullName evidence="2">Uncharacterized protein</fullName>
    </submittedName>
</protein>
<keyword evidence="3" id="KW-1185">Reference proteome</keyword>
<accession>A0A834TRV0</accession>
<keyword evidence="1" id="KW-1133">Transmembrane helix</keyword>